<dbReference type="Proteomes" id="UP000076532">
    <property type="component" value="Unassembled WGS sequence"/>
</dbReference>
<protein>
    <recommendedName>
        <fullName evidence="3">CoA-dependent acyltransferase</fullName>
    </recommendedName>
</protein>
<evidence type="ECO:0000313" key="2">
    <source>
        <dbReference type="Proteomes" id="UP000076532"/>
    </source>
</evidence>
<dbReference type="Gene3D" id="3.30.559.10">
    <property type="entry name" value="Chloramphenicol acetyltransferase-like domain"/>
    <property type="match status" value="1"/>
</dbReference>
<organism evidence="1 2">
    <name type="scientific">Athelia psychrophila</name>
    <dbReference type="NCBI Taxonomy" id="1759441"/>
    <lineage>
        <taxon>Eukaryota</taxon>
        <taxon>Fungi</taxon>
        <taxon>Dikarya</taxon>
        <taxon>Basidiomycota</taxon>
        <taxon>Agaricomycotina</taxon>
        <taxon>Agaricomycetes</taxon>
        <taxon>Agaricomycetidae</taxon>
        <taxon>Atheliales</taxon>
        <taxon>Atheliaceae</taxon>
        <taxon>Athelia</taxon>
    </lineage>
</organism>
<gene>
    <name evidence="1" type="ORF">FIBSPDRAFT_926383</name>
</gene>
<reference evidence="1 2" key="1">
    <citation type="journal article" date="2016" name="Mol. Biol. Evol.">
        <title>Comparative Genomics of Early-Diverging Mushroom-Forming Fungi Provides Insights into the Origins of Lignocellulose Decay Capabilities.</title>
        <authorList>
            <person name="Nagy L.G."/>
            <person name="Riley R."/>
            <person name="Tritt A."/>
            <person name="Adam C."/>
            <person name="Daum C."/>
            <person name="Floudas D."/>
            <person name="Sun H."/>
            <person name="Yadav J.S."/>
            <person name="Pangilinan J."/>
            <person name="Larsson K.H."/>
            <person name="Matsuura K."/>
            <person name="Barry K."/>
            <person name="Labutti K."/>
            <person name="Kuo R."/>
            <person name="Ohm R.A."/>
            <person name="Bhattacharya S.S."/>
            <person name="Shirouzu T."/>
            <person name="Yoshinaga Y."/>
            <person name="Martin F.M."/>
            <person name="Grigoriev I.V."/>
            <person name="Hibbett D.S."/>
        </authorList>
    </citation>
    <scope>NUCLEOTIDE SEQUENCE [LARGE SCALE GENOMIC DNA]</scope>
    <source>
        <strain evidence="1 2">CBS 109695</strain>
    </source>
</reference>
<keyword evidence="2" id="KW-1185">Reference proteome</keyword>
<accession>A0A166TEI0</accession>
<dbReference type="EMBL" id="KV417493">
    <property type="protein sequence ID" value="KZP30534.1"/>
    <property type="molecule type" value="Genomic_DNA"/>
</dbReference>
<evidence type="ECO:0000313" key="1">
    <source>
        <dbReference type="EMBL" id="KZP30534.1"/>
    </source>
</evidence>
<dbReference type="AlphaFoldDB" id="A0A166TEI0"/>
<sequence length="546" mass="60709">MFAPRRAGSVFTSLQRTLSTFQRSTRLPNRAYHGHFSSTDGRLWKRKLEGLEDFMAAICNAAAGFGHGALQFDVKPTKQLDDSAVLESVRKAWIRLRFSAPMIALRTNSEPGSHGDAFFSSYECPKSNATVVSKWVDETLKWHPEKKTLVERDLDLKDVWWNPGDNHWNMVMHVGRLNGNIQLMLTTTHWAIDGPIGLQLSEKFFEYLAAELEGKAGNIEELPWGEEIVQLPPSMAAVIAPPYRGEVAPPPLQMDGIPNFFHRPVYSEGLNHSTCHSTLGHSVKLTAVQTQAFRDNCKARGFTATPVFNAILVLADVETALKNGIRKGPDAFREVHKSFLSADGFFIPVNGVNRRSAFLPEHASLASPLGTPTCAAEAFPTVHDMNAIRKCIRVDGNMEIERVMSQDAFWDGAVTNAHEVLASGIPIPPYLLGNQKALNGALASRTLEVIKSGILSTSLGDFDKANILERWKPSKRDSAEVPAFTIENIILSARMTQPTVMCSSWQYDGQITLHLHGAREFHDEHAWRDFVDAVESRLRYVAEGRL</sequence>
<proteinExistence type="predicted"/>
<dbReference type="PANTHER" id="PTHR42034:SF1">
    <property type="entry name" value="CONDENSATION DOMAIN-CONTAINING PROTEIN"/>
    <property type="match status" value="1"/>
</dbReference>
<evidence type="ECO:0008006" key="3">
    <source>
        <dbReference type="Google" id="ProtNLM"/>
    </source>
</evidence>
<dbReference type="InterPro" id="IPR023213">
    <property type="entry name" value="CAT-like_dom_sf"/>
</dbReference>
<dbReference type="OrthoDB" id="3252971at2759"/>
<name>A0A166TEI0_9AGAM</name>
<dbReference type="PANTHER" id="PTHR42034">
    <property type="entry name" value="CHROMOSOME 7, WHOLE GENOME SHOTGUN SEQUENCE-RELATED"/>
    <property type="match status" value="1"/>
</dbReference>